<feature type="transmembrane region" description="Helical" evidence="7">
    <location>
        <begin position="506"/>
        <end position="526"/>
    </location>
</feature>
<comment type="similarity">
    <text evidence="2">Belongs to the transient receptor potential (TRP) ion channel family.</text>
</comment>
<dbReference type="CGD" id="CAL0000181365">
    <property type="gene designation" value="FLC3"/>
</dbReference>
<evidence type="ECO:0000313" key="12">
    <source>
        <dbReference type="Proteomes" id="UP000000559"/>
    </source>
</evidence>
<organism evidence="11 12">
    <name type="scientific">Candida albicans (strain SC5314 / ATCC MYA-2876)</name>
    <name type="common">Yeast</name>
    <dbReference type="NCBI Taxonomy" id="237561"/>
    <lineage>
        <taxon>Eukaryota</taxon>
        <taxon>Fungi</taxon>
        <taxon>Dikarya</taxon>
        <taxon>Ascomycota</taxon>
        <taxon>Saccharomycotina</taxon>
        <taxon>Pichiomycetes</taxon>
        <taxon>Debaryomycetaceae</taxon>
        <taxon>Candida/Lodderomyces clade</taxon>
        <taxon>Candida</taxon>
    </lineage>
</organism>
<keyword evidence="3 7" id="KW-0812">Transmembrane</keyword>
<dbReference type="GO" id="GO:0016020">
    <property type="term" value="C:membrane"/>
    <property type="evidence" value="ECO:0000318"/>
    <property type="project" value="GO_Central"/>
</dbReference>
<evidence type="ECO:0000256" key="3">
    <source>
        <dbReference type="ARBA" id="ARBA00022692"/>
    </source>
</evidence>
<dbReference type="Proteomes" id="UP000000559">
    <property type="component" value="Chromosome 2"/>
</dbReference>
<feature type="signal peptide" evidence="8">
    <location>
        <begin position="1"/>
        <end position="22"/>
    </location>
</feature>
<dbReference type="FunCoup" id="A0A1D8PI48">
    <property type="interactions" value="57"/>
</dbReference>
<dbReference type="GO" id="GO:0009272">
    <property type="term" value="P:fungal-type cell wall biogenesis"/>
    <property type="evidence" value="ECO:0000318"/>
    <property type="project" value="GO_Central"/>
</dbReference>
<dbReference type="GO" id="GO:0015883">
    <property type="term" value="P:FAD transport"/>
    <property type="evidence" value="ECO:0000250"/>
    <property type="project" value="CGD"/>
</dbReference>
<feature type="transmembrane region" description="Helical" evidence="7">
    <location>
        <begin position="175"/>
        <end position="199"/>
    </location>
</feature>
<keyword evidence="5 7" id="KW-1133">Transmembrane helix</keyword>
<dbReference type="KEGG" id="cal:CAALFM_C207830WA"/>
<dbReference type="OrthoDB" id="5212126at2759"/>
<evidence type="ECO:0000256" key="8">
    <source>
        <dbReference type="SAM" id="SignalP"/>
    </source>
</evidence>
<dbReference type="eggNOG" id="ENOG502QSVZ">
    <property type="taxonomic scope" value="Eukaryota"/>
</dbReference>
<dbReference type="VEuPathDB" id="FungiDB:C2_07830W_A"/>
<feature type="domain" description="ML-like" evidence="9">
    <location>
        <begin position="24"/>
        <end position="172"/>
    </location>
</feature>
<feature type="transmembrane region" description="Helical" evidence="7">
    <location>
        <begin position="369"/>
        <end position="392"/>
    </location>
</feature>
<feature type="transmembrane region" description="Helical" evidence="7">
    <location>
        <begin position="416"/>
        <end position="436"/>
    </location>
</feature>
<evidence type="ECO:0000259" key="9">
    <source>
        <dbReference type="SMART" id="SM01320"/>
    </source>
</evidence>
<proteinExistence type="inferred from homology"/>
<evidence type="ECO:0000256" key="5">
    <source>
        <dbReference type="ARBA" id="ARBA00022989"/>
    </source>
</evidence>
<dbReference type="PANTHER" id="PTHR31145">
    <property type="entry name" value="INTEGRAL MEMBRANE PROTEIN (AFU_ORTHOLOGUE AFUA_7G01610)"/>
    <property type="match status" value="1"/>
</dbReference>
<dbReference type="GeneID" id="3642322"/>
<dbReference type="InParanoid" id="A0A1D8PI48"/>
<feature type="transmembrane region" description="Helical" evidence="7">
    <location>
        <begin position="596"/>
        <end position="622"/>
    </location>
</feature>
<evidence type="ECO:0000313" key="10">
    <source>
        <dbReference type="CGD" id="CAL0000181365"/>
    </source>
</evidence>
<keyword evidence="6 7" id="KW-0472">Membrane</keyword>
<keyword evidence="4 8" id="KW-0732">Signal</keyword>
<dbReference type="PANTHER" id="PTHR31145:SF2">
    <property type="entry name" value="FLAVIN CARRIER PROTEIN 2"/>
    <property type="match status" value="1"/>
</dbReference>
<evidence type="ECO:0000256" key="1">
    <source>
        <dbReference type="ARBA" id="ARBA00004141"/>
    </source>
</evidence>
<feature type="chain" id="PRO_5009111174" evidence="8">
    <location>
        <begin position="23"/>
        <end position="718"/>
    </location>
</feature>
<dbReference type="AlphaFoldDB" id="A0A1D8PI48"/>
<evidence type="ECO:0000313" key="11">
    <source>
        <dbReference type="EMBL" id="AOW27780.1"/>
    </source>
</evidence>
<reference evidence="11 12" key="3">
    <citation type="journal article" date="2013" name="Genome Biol.">
        <title>Assembly of a phased diploid Candida albicans genome facilitates allele-specific measurements and provides a simple model for repeat and indel structure.</title>
        <authorList>
            <person name="Muzzey D."/>
            <person name="Schwartz K."/>
            <person name="Weissman J.S."/>
            <person name="Sherlock G."/>
        </authorList>
    </citation>
    <scope>NUCLEOTIDE SEQUENCE [LARGE SCALE GENOMIC DNA]</scope>
    <source>
        <strain evidence="12">SC5314 / ATCC MYA-2876</strain>
    </source>
</reference>
<evidence type="ECO:0000256" key="6">
    <source>
        <dbReference type="ARBA" id="ARBA00023136"/>
    </source>
</evidence>
<dbReference type="GO" id="GO:0015230">
    <property type="term" value="F:FAD transmembrane transporter activity"/>
    <property type="evidence" value="ECO:0000250"/>
    <property type="project" value="CGD"/>
</dbReference>
<reference evidence="11 12" key="1">
    <citation type="journal article" date="2004" name="Proc. Natl. Acad. Sci. U.S.A.">
        <title>The diploid genome sequence of Candida albicans.</title>
        <authorList>
            <person name="Jones T."/>
            <person name="Federspiel N.A."/>
            <person name="Chibana H."/>
            <person name="Dungan J."/>
            <person name="Kalman S."/>
            <person name="Magee B.B."/>
            <person name="Newport G."/>
            <person name="Thorstenson Y.R."/>
            <person name="Agabian N."/>
            <person name="Magee P.T."/>
            <person name="Davis R.W."/>
            <person name="Scherer S."/>
        </authorList>
    </citation>
    <scope>NUCLEOTIDE SEQUENCE [LARGE SCALE GENOMIC DNA]</scope>
    <source>
        <strain evidence="12">SC5314 / ATCC MYA-2876</strain>
    </source>
</reference>
<dbReference type="Pfam" id="PF14558">
    <property type="entry name" value="TRP_N"/>
    <property type="match status" value="1"/>
</dbReference>
<feature type="transmembrane region" description="Helical" evidence="7">
    <location>
        <begin position="211"/>
        <end position="229"/>
    </location>
</feature>
<accession>A0A1D8PI48</accession>
<dbReference type="STRING" id="237561.A0A1D8PI48"/>
<protein>
    <submittedName>
        <fullName evidence="11">Flc3p</fullName>
    </submittedName>
</protein>
<dbReference type="RefSeq" id="XP_716038.2">
    <property type="nucleotide sequence ID" value="XM_710945.2"/>
</dbReference>
<feature type="transmembrane region" description="Helical" evidence="7">
    <location>
        <begin position="442"/>
        <end position="468"/>
    </location>
</feature>
<dbReference type="EMBL" id="CP017624">
    <property type="protein sequence ID" value="AOW27780.1"/>
    <property type="molecule type" value="Genomic_DNA"/>
</dbReference>
<reference evidence="11 12" key="2">
    <citation type="journal article" date="2007" name="Genome Biol.">
        <title>Assembly of the Candida albicans genome into sixteen supercontigs aligned on the eight chromosomes.</title>
        <authorList>
            <person name="van het Hoog M."/>
            <person name="Rast T.J."/>
            <person name="Martchenko M."/>
            <person name="Grindle S."/>
            <person name="Dignard D."/>
            <person name="Hogues H."/>
            <person name="Cuomo C."/>
            <person name="Berriman M."/>
            <person name="Scherer S."/>
            <person name="Magee B.B."/>
            <person name="Whiteway M."/>
            <person name="Chibana H."/>
            <person name="Nantel A."/>
            <person name="Magee P.T."/>
        </authorList>
    </citation>
    <scope>GENOME REANNOTATION</scope>
    <source>
        <strain evidence="12">SC5314 / ATCC MYA-2876</strain>
    </source>
</reference>
<gene>
    <name evidence="10 11" type="primary">FLC3</name>
    <name evidence="11" type="ordered locus">CAALFM_C207830WA</name>
    <name evidence="10" type="ordered locus">orf19.9744</name>
</gene>
<comment type="subcellular location">
    <subcellularLocation>
        <location evidence="1">Membrane</location>
        <topology evidence="1">Multi-pass membrane protein</topology>
    </subcellularLocation>
</comment>
<dbReference type="SMART" id="SM01320">
    <property type="entry name" value="TRP_N"/>
    <property type="match status" value="1"/>
</dbReference>
<dbReference type="GO" id="GO:0055085">
    <property type="term" value="P:transmembrane transport"/>
    <property type="evidence" value="ECO:0000318"/>
    <property type="project" value="GO_Central"/>
</dbReference>
<evidence type="ECO:0000256" key="2">
    <source>
        <dbReference type="ARBA" id="ARBA00010642"/>
    </source>
</evidence>
<dbReference type="Pfam" id="PF06011">
    <property type="entry name" value="TRP"/>
    <property type="match status" value="1"/>
</dbReference>
<sequence length="718" mass="80546">MIISKSSILVIWFTFLVSIVNGSRYIKSSSLLTCMENSQFTASFFDVIFYPGNNTVDFDVLAISTIDNRTVGVNVNVIAYGLNVLQRNISLCDISYTGSTGAQNDPLCPINNGHLDVHSSYTLGSSVTKDIPGIAYTIPDLDARVRAVIYDTQTYEQLACVEATLSNGKTVQTKYAGWPIAAVSGLGVITSGVISIIGYSNTAAHIASNSMSLFVYFQSLAVTAMMAVARTPPLAAAWAQNFMWSLGVVRVGFVQDIANWYLQATGGTPTDILKSRYLSISVQKFVKKFIKRSAMAIAEHSPEFVTHLTKRINVSLDTESIGALDSDLYTTNEKSGESSGKILVLRGIQRVAYLSNIEITDMFMTSIQFLLFFVFVVLVCLMAFKAIIEILVRSKIIKEGKFKEYRRQWASIIKGTNYRILMLALPQIGLFCIWEFTVRDSAGIVVVAVFMLAVTAILLLQAAVRVCLLGTKSVREYKNPAYLLFGDRKFLNRFGFLYFQYRADKYWYIFVSTTYIFLKSLIVAVLQNHGKPQSVIVWAIELIHLVVLIWIRPFMDKRTNVFNIIISIMNFINALFFMFFSDVFGQPSVVSSMMAVVYFILNAVFALFLLLFTIITCILALLRDNPDSQYQPMRDDRVSFLNRQASRSDVIGKNNPRNGKDSELADLGKTAMMGHENRAREGDTAYQDSNSYDEDSLYFRRRAENEQEGYSNTYGPRN</sequence>
<name>A0A1D8PI48_CANAL</name>
<dbReference type="InterPro" id="IPR032800">
    <property type="entry name" value="TRP_N"/>
</dbReference>
<feature type="transmembrane region" description="Helical" evidence="7">
    <location>
        <begin position="563"/>
        <end position="584"/>
    </location>
</feature>
<keyword evidence="12" id="KW-1185">Reference proteome</keyword>
<evidence type="ECO:0000256" key="7">
    <source>
        <dbReference type="SAM" id="Phobius"/>
    </source>
</evidence>
<evidence type="ECO:0000256" key="4">
    <source>
        <dbReference type="ARBA" id="ARBA00022729"/>
    </source>
</evidence>
<dbReference type="InterPro" id="IPR010308">
    <property type="entry name" value="TRP_C"/>
</dbReference>
<feature type="transmembrane region" description="Helical" evidence="7">
    <location>
        <begin position="532"/>
        <end position="551"/>
    </location>
</feature>
<dbReference type="InterPro" id="IPR040241">
    <property type="entry name" value="TRP_Flc/Pkd2-like"/>
</dbReference>